<protein>
    <recommendedName>
        <fullName evidence="4">Transmembrane protein</fullName>
    </recommendedName>
</protein>
<keyword evidence="1" id="KW-0732">Signal</keyword>
<evidence type="ECO:0000313" key="3">
    <source>
        <dbReference type="Proteomes" id="UP000265566"/>
    </source>
</evidence>
<dbReference type="Proteomes" id="UP000265566">
    <property type="component" value="Chromosome 8"/>
</dbReference>
<feature type="signal peptide" evidence="1">
    <location>
        <begin position="1"/>
        <end position="26"/>
    </location>
</feature>
<feature type="chain" id="PRO_5017254813" description="Transmembrane protein" evidence="1">
    <location>
        <begin position="27"/>
        <end position="82"/>
    </location>
</feature>
<sequence>MWLSMYGKGAWIFPLLIEIIFQVIHCRGGQVQKVQVENRQSNLNVGGRIQLPSSPLSSSSNAQTRLNRCIISLFLYISYSLE</sequence>
<name>A0A396GK60_MEDTR</name>
<dbReference type="Gramene" id="rna45025">
    <property type="protein sequence ID" value="RHN39035.1"/>
    <property type="gene ID" value="gene45025"/>
</dbReference>
<proteinExistence type="predicted"/>
<evidence type="ECO:0008006" key="4">
    <source>
        <dbReference type="Google" id="ProtNLM"/>
    </source>
</evidence>
<comment type="caution">
    <text evidence="2">The sequence shown here is derived from an EMBL/GenBank/DDBJ whole genome shotgun (WGS) entry which is preliminary data.</text>
</comment>
<evidence type="ECO:0000256" key="1">
    <source>
        <dbReference type="SAM" id="SignalP"/>
    </source>
</evidence>
<accession>A0A396GK60</accession>
<evidence type="ECO:0000313" key="2">
    <source>
        <dbReference type="EMBL" id="RHN39035.1"/>
    </source>
</evidence>
<gene>
    <name evidence="2" type="ORF">MtrunA17_Chr8g0339541</name>
</gene>
<reference evidence="3" key="1">
    <citation type="journal article" date="2018" name="Nat. Plants">
        <title>Whole-genome landscape of Medicago truncatula symbiotic genes.</title>
        <authorList>
            <person name="Pecrix Y."/>
            <person name="Staton S.E."/>
            <person name="Sallet E."/>
            <person name="Lelandais-Briere C."/>
            <person name="Moreau S."/>
            <person name="Carrere S."/>
            <person name="Blein T."/>
            <person name="Jardinaud M.F."/>
            <person name="Latrasse D."/>
            <person name="Zouine M."/>
            <person name="Zahm M."/>
            <person name="Kreplak J."/>
            <person name="Mayjonade B."/>
            <person name="Satge C."/>
            <person name="Perez M."/>
            <person name="Cauet S."/>
            <person name="Marande W."/>
            <person name="Chantry-Darmon C."/>
            <person name="Lopez-Roques C."/>
            <person name="Bouchez O."/>
            <person name="Berard A."/>
            <person name="Debelle F."/>
            <person name="Munos S."/>
            <person name="Bendahmane A."/>
            <person name="Berges H."/>
            <person name="Niebel A."/>
            <person name="Buitink J."/>
            <person name="Frugier F."/>
            <person name="Benhamed M."/>
            <person name="Crespi M."/>
            <person name="Gouzy J."/>
            <person name="Gamas P."/>
        </authorList>
    </citation>
    <scope>NUCLEOTIDE SEQUENCE [LARGE SCALE GENOMIC DNA]</scope>
    <source>
        <strain evidence="3">cv. Jemalong A17</strain>
    </source>
</reference>
<organism evidence="2 3">
    <name type="scientific">Medicago truncatula</name>
    <name type="common">Barrel medic</name>
    <name type="synonym">Medicago tribuloides</name>
    <dbReference type="NCBI Taxonomy" id="3880"/>
    <lineage>
        <taxon>Eukaryota</taxon>
        <taxon>Viridiplantae</taxon>
        <taxon>Streptophyta</taxon>
        <taxon>Embryophyta</taxon>
        <taxon>Tracheophyta</taxon>
        <taxon>Spermatophyta</taxon>
        <taxon>Magnoliopsida</taxon>
        <taxon>eudicotyledons</taxon>
        <taxon>Gunneridae</taxon>
        <taxon>Pentapetalae</taxon>
        <taxon>rosids</taxon>
        <taxon>fabids</taxon>
        <taxon>Fabales</taxon>
        <taxon>Fabaceae</taxon>
        <taxon>Papilionoideae</taxon>
        <taxon>50 kb inversion clade</taxon>
        <taxon>NPAAA clade</taxon>
        <taxon>Hologalegina</taxon>
        <taxon>IRL clade</taxon>
        <taxon>Trifolieae</taxon>
        <taxon>Medicago</taxon>
    </lineage>
</organism>
<dbReference type="AlphaFoldDB" id="A0A396GK60"/>
<dbReference type="EMBL" id="PSQE01000008">
    <property type="protein sequence ID" value="RHN39035.1"/>
    <property type="molecule type" value="Genomic_DNA"/>
</dbReference>